<keyword evidence="4" id="KW-1185">Reference proteome</keyword>
<gene>
    <name evidence="2" type="ORF">PHYPA_000075</name>
</gene>
<reference evidence="2 4" key="2">
    <citation type="journal article" date="2018" name="Plant J.">
        <title>The Physcomitrella patens chromosome-scale assembly reveals moss genome structure and evolution.</title>
        <authorList>
            <person name="Lang D."/>
            <person name="Ullrich K.K."/>
            <person name="Murat F."/>
            <person name="Fuchs J."/>
            <person name="Jenkins J."/>
            <person name="Haas F.B."/>
            <person name="Piednoel M."/>
            <person name="Gundlach H."/>
            <person name="Van Bel M."/>
            <person name="Meyberg R."/>
            <person name="Vives C."/>
            <person name="Morata J."/>
            <person name="Symeonidi A."/>
            <person name="Hiss M."/>
            <person name="Muchero W."/>
            <person name="Kamisugi Y."/>
            <person name="Saleh O."/>
            <person name="Blanc G."/>
            <person name="Decker E.L."/>
            <person name="van Gessel N."/>
            <person name="Grimwood J."/>
            <person name="Hayes R.D."/>
            <person name="Graham S.W."/>
            <person name="Gunter L.E."/>
            <person name="McDaniel S.F."/>
            <person name="Hoernstein S.N.W."/>
            <person name="Larsson A."/>
            <person name="Li F.W."/>
            <person name="Perroud P.F."/>
            <person name="Phillips J."/>
            <person name="Ranjan P."/>
            <person name="Rokshar D.S."/>
            <person name="Rothfels C.J."/>
            <person name="Schneider L."/>
            <person name="Shu S."/>
            <person name="Stevenson D.W."/>
            <person name="Thummler F."/>
            <person name="Tillich M."/>
            <person name="Villarreal Aguilar J.C."/>
            <person name="Widiez T."/>
            <person name="Wong G.K."/>
            <person name="Wymore A."/>
            <person name="Zhang Y."/>
            <person name="Zimmer A.D."/>
            <person name="Quatrano R.S."/>
            <person name="Mayer K.F.X."/>
            <person name="Goodstein D."/>
            <person name="Casacuberta J.M."/>
            <person name="Vandepoele K."/>
            <person name="Reski R."/>
            <person name="Cuming A.C."/>
            <person name="Tuskan G.A."/>
            <person name="Maumus F."/>
            <person name="Salse J."/>
            <person name="Schmutz J."/>
            <person name="Rensing S.A."/>
        </authorList>
    </citation>
    <scope>NUCLEOTIDE SEQUENCE [LARGE SCALE GENOMIC DNA]</scope>
    <source>
        <strain evidence="3 4">cv. Gransden 2004</strain>
    </source>
</reference>
<dbReference type="Proteomes" id="UP000006727">
    <property type="component" value="Chromosome 1"/>
</dbReference>
<reference evidence="2 4" key="1">
    <citation type="journal article" date="2008" name="Science">
        <title>The Physcomitrella genome reveals evolutionary insights into the conquest of land by plants.</title>
        <authorList>
            <person name="Rensing S."/>
            <person name="Lang D."/>
            <person name="Zimmer A."/>
            <person name="Terry A."/>
            <person name="Salamov A."/>
            <person name="Shapiro H."/>
            <person name="Nishiyama T."/>
            <person name="Perroud P.-F."/>
            <person name="Lindquist E."/>
            <person name="Kamisugi Y."/>
            <person name="Tanahashi T."/>
            <person name="Sakakibara K."/>
            <person name="Fujita T."/>
            <person name="Oishi K."/>
            <person name="Shin-I T."/>
            <person name="Kuroki Y."/>
            <person name="Toyoda A."/>
            <person name="Suzuki Y."/>
            <person name="Hashimoto A."/>
            <person name="Yamaguchi K."/>
            <person name="Sugano A."/>
            <person name="Kohara Y."/>
            <person name="Fujiyama A."/>
            <person name="Anterola A."/>
            <person name="Aoki S."/>
            <person name="Ashton N."/>
            <person name="Barbazuk W.B."/>
            <person name="Barker E."/>
            <person name="Bennetzen J."/>
            <person name="Bezanilla M."/>
            <person name="Blankenship R."/>
            <person name="Cho S.H."/>
            <person name="Dutcher S."/>
            <person name="Estelle M."/>
            <person name="Fawcett J.A."/>
            <person name="Gundlach H."/>
            <person name="Hanada K."/>
            <person name="Heyl A."/>
            <person name="Hicks K.A."/>
            <person name="Hugh J."/>
            <person name="Lohr M."/>
            <person name="Mayer K."/>
            <person name="Melkozernov A."/>
            <person name="Murata T."/>
            <person name="Nelson D."/>
            <person name="Pils B."/>
            <person name="Prigge M."/>
            <person name="Reiss B."/>
            <person name="Renner T."/>
            <person name="Rombauts S."/>
            <person name="Rushton P."/>
            <person name="Sanderfoot A."/>
            <person name="Schween G."/>
            <person name="Shiu S.-H."/>
            <person name="Stueber K."/>
            <person name="Theodoulou F.L."/>
            <person name="Tu H."/>
            <person name="Van de Peer Y."/>
            <person name="Verrier P.J."/>
            <person name="Waters E."/>
            <person name="Wood A."/>
            <person name="Yang L."/>
            <person name="Cove D."/>
            <person name="Cuming A."/>
            <person name="Hasebe M."/>
            <person name="Lucas S."/>
            <person name="Mishler D.B."/>
            <person name="Reski R."/>
            <person name="Grigoriev I."/>
            <person name="Quatrano R.S."/>
            <person name="Boore J.L."/>
        </authorList>
    </citation>
    <scope>NUCLEOTIDE SEQUENCE [LARGE SCALE GENOMIC DNA]</scope>
    <source>
        <strain evidence="3 4">cv. Gransden 2004</strain>
    </source>
</reference>
<evidence type="ECO:0000313" key="2">
    <source>
        <dbReference type="EMBL" id="PNR61652.1"/>
    </source>
</evidence>
<dbReference type="HOGENOM" id="CLU_2188422_0_0_1"/>
<dbReference type="PaxDb" id="3218-PP1S200_31V6.1"/>
<name>A9TBS4_PHYPA</name>
<dbReference type="EMBL" id="ABEU02000001">
    <property type="protein sequence ID" value="PNR61652.1"/>
    <property type="molecule type" value="Genomic_DNA"/>
</dbReference>
<feature type="region of interest" description="Disordered" evidence="1">
    <location>
        <begin position="20"/>
        <end position="46"/>
    </location>
</feature>
<accession>A9TBS4</accession>
<organism evidence="2">
    <name type="scientific">Physcomitrium patens</name>
    <name type="common">Spreading-leaved earth moss</name>
    <name type="synonym">Physcomitrella patens</name>
    <dbReference type="NCBI Taxonomy" id="3218"/>
    <lineage>
        <taxon>Eukaryota</taxon>
        <taxon>Viridiplantae</taxon>
        <taxon>Streptophyta</taxon>
        <taxon>Embryophyta</taxon>
        <taxon>Bryophyta</taxon>
        <taxon>Bryophytina</taxon>
        <taxon>Bryopsida</taxon>
        <taxon>Funariidae</taxon>
        <taxon>Funariales</taxon>
        <taxon>Funariaceae</taxon>
        <taxon>Physcomitrium</taxon>
    </lineage>
</organism>
<dbReference type="EnsemblPlants" id="Pp3c1_1740V3.1">
    <property type="protein sequence ID" value="PAC:32967831.CDS.1"/>
    <property type="gene ID" value="Pp3c1_1740"/>
</dbReference>
<evidence type="ECO:0000313" key="3">
    <source>
        <dbReference type="EnsemblPlants" id="PAC:32967831.CDS.1"/>
    </source>
</evidence>
<reference evidence="3" key="3">
    <citation type="submission" date="2020-12" db="UniProtKB">
        <authorList>
            <consortium name="EnsemblPlants"/>
        </authorList>
    </citation>
    <scope>IDENTIFICATION</scope>
</reference>
<protein>
    <submittedName>
        <fullName evidence="2 3">Uncharacterized protein</fullName>
    </submittedName>
</protein>
<dbReference type="Gramene" id="Pp3c1_1740V3.1">
    <property type="protein sequence ID" value="PAC:32967831.CDS.1"/>
    <property type="gene ID" value="Pp3c1_1740"/>
</dbReference>
<dbReference type="AlphaFoldDB" id="A9TBS4"/>
<dbReference type="InParanoid" id="A9TBS4"/>
<proteinExistence type="predicted"/>
<evidence type="ECO:0000313" key="4">
    <source>
        <dbReference type="Proteomes" id="UP000006727"/>
    </source>
</evidence>
<evidence type="ECO:0000256" key="1">
    <source>
        <dbReference type="SAM" id="MobiDB-lite"/>
    </source>
</evidence>
<sequence>MGHQVKHSTVEPVLENYMSPPMSCGTASKANHGPVATSSAEEKHAKSLSSLNPLNFFQKLRDRNIRAMNEKAMRGNNIGMADYQGTVTGTHHSDTMDRQHLSAKEREMNAYLEQLVALQRNSDVAQ</sequence>